<dbReference type="Gene3D" id="3.40.390.10">
    <property type="entry name" value="Collagenase (Catalytic Domain)"/>
    <property type="match status" value="1"/>
</dbReference>
<dbReference type="CDD" id="cd06456">
    <property type="entry name" value="M3A_DCP"/>
    <property type="match status" value="1"/>
</dbReference>
<dbReference type="InterPro" id="IPR034005">
    <property type="entry name" value="M3A_DCP"/>
</dbReference>
<dbReference type="EMBL" id="RSEB01000002">
    <property type="protein sequence ID" value="RRS00624.1"/>
    <property type="molecule type" value="Genomic_DNA"/>
</dbReference>
<dbReference type="InterPro" id="IPR045090">
    <property type="entry name" value="Pept_M3A_M3B"/>
</dbReference>
<keyword evidence="4 7" id="KW-0378">Hydrolase</keyword>
<dbReference type="Pfam" id="PF01432">
    <property type="entry name" value="Peptidase_M3"/>
    <property type="match status" value="1"/>
</dbReference>
<comment type="similarity">
    <text evidence="1 7">Belongs to the peptidase M3 family.</text>
</comment>
<dbReference type="GO" id="GO:0004180">
    <property type="term" value="F:carboxypeptidase activity"/>
    <property type="evidence" value="ECO:0007669"/>
    <property type="project" value="TreeGrafter"/>
</dbReference>
<dbReference type="FunFam" id="3.40.390.10:FF:000009">
    <property type="entry name" value="Oligopeptidase A"/>
    <property type="match status" value="1"/>
</dbReference>
<keyword evidence="2 7" id="KW-0645">Protease</keyword>
<dbReference type="RefSeq" id="WP_125247301.1">
    <property type="nucleotide sequence ID" value="NZ_RSEB01000002.1"/>
</dbReference>
<dbReference type="InterPro" id="IPR024079">
    <property type="entry name" value="MetalloPept_cat_dom_sf"/>
</dbReference>
<dbReference type="Gene3D" id="1.10.1370.10">
    <property type="entry name" value="Neurolysin, domain 3"/>
    <property type="match status" value="1"/>
</dbReference>
<dbReference type="GO" id="GO:0005829">
    <property type="term" value="C:cytosol"/>
    <property type="evidence" value="ECO:0007669"/>
    <property type="project" value="UniProtKB-ARBA"/>
</dbReference>
<evidence type="ECO:0000256" key="5">
    <source>
        <dbReference type="ARBA" id="ARBA00022833"/>
    </source>
</evidence>
<feature type="domain" description="Peptidase M3A/M3B catalytic" evidence="8">
    <location>
        <begin position="249"/>
        <end position="696"/>
    </location>
</feature>
<keyword evidence="6 7" id="KW-0482">Metalloprotease</keyword>
<organism evidence="9 10">
    <name type="scientific">Glycomyces terrestris</name>
    <dbReference type="NCBI Taxonomy" id="2493553"/>
    <lineage>
        <taxon>Bacteria</taxon>
        <taxon>Bacillati</taxon>
        <taxon>Actinomycetota</taxon>
        <taxon>Actinomycetes</taxon>
        <taxon>Glycomycetales</taxon>
        <taxon>Glycomycetaceae</taxon>
        <taxon>Glycomyces</taxon>
    </lineage>
</organism>
<dbReference type="Gene3D" id="1.10.1370.40">
    <property type="match status" value="1"/>
</dbReference>
<accession>A0A426V181</accession>
<dbReference type="AlphaFoldDB" id="A0A426V181"/>
<comment type="caution">
    <text evidence="9">The sequence shown here is derived from an EMBL/GenBank/DDBJ whole genome shotgun (WGS) entry which is preliminary data.</text>
</comment>
<dbReference type="InterPro" id="IPR001567">
    <property type="entry name" value="Pept_M3A_M3B_dom"/>
</dbReference>
<protein>
    <submittedName>
        <fullName evidence="9">M3 family peptidase</fullName>
    </submittedName>
</protein>
<dbReference type="InterPro" id="IPR024077">
    <property type="entry name" value="Neurolysin/TOP_dom2"/>
</dbReference>
<evidence type="ECO:0000256" key="7">
    <source>
        <dbReference type="RuleBase" id="RU003435"/>
    </source>
</evidence>
<evidence type="ECO:0000259" key="8">
    <source>
        <dbReference type="Pfam" id="PF01432"/>
    </source>
</evidence>
<evidence type="ECO:0000313" key="9">
    <source>
        <dbReference type="EMBL" id="RRS00624.1"/>
    </source>
</evidence>
<dbReference type="OrthoDB" id="9773538at2"/>
<dbReference type="SUPFAM" id="SSF55486">
    <property type="entry name" value="Metalloproteases ('zincins'), catalytic domain"/>
    <property type="match status" value="1"/>
</dbReference>
<evidence type="ECO:0000256" key="6">
    <source>
        <dbReference type="ARBA" id="ARBA00023049"/>
    </source>
</evidence>
<gene>
    <name evidence="9" type="ORF">EIW28_08725</name>
</gene>
<evidence type="ECO:0000256" key="1">
    <source>
        <dbReference type="ARBA" id="ARBA00006040"/>
    </source>
</evidence>
<dbReference type="PANTHER" id="PTHR43660">
    <property type="entry name" value="DIPEPTIDYL CARBOXYPEPTIDASE"/>
    <property type="match status" value="1"/>
</dbReference>
<dbReference type="GO" id="GO:0006508">
    <property type="term" value="P:proteolysis"/>
    <property type="evidence" value="ECO:0007669"/>
    <property type="project" value="UniProtKB-KW"/>
</dbReference>
<dbReference type="GO" id="GO:0046872">
    <property type="term" value="F:metal ion binding"/>
    <property type="evidence" value="ECO:0007669"/>
    <property type="project" value="UniProtKB-UniRule"/>
</dbReference>
<sequence length="698" mass="77565">MRPPPYFARPQRGAAVTDNPFLSPSALPYQLPPFAEIRNEHYLPAFEAGMAEQLARVDAITANPEAPTFENTVVALEQSGLGTLKRVSLAFFNKFSSDTDDELNAIESEVSPKLAAHADKILLNADLFARIGVVWYHRDVLGAEALGLDEQDERLLERYWTEFVRGGAALDEAGKERLAAINAELAELSSKFNQQILTDINDAAVHVTDRAELAGLGEDQIGGAEAAAKARGLDGWLITQSNFSRHPLLEDLENRDLRERLYKATIGRGTDNAATLLRMVKLRAEKARLLGYEHFAAYVAADQTAGNAEVIAERLAGLAEASVRNARREAAELQEVIDAQGGGFALAAWDWSYYAKQVRQAKYGFDAEALKPYLELDRVLVDGVFFAAEREFGLTFEERKDLQGYHPEARVWEVFDGGKPLGLFLGDFFTRDSKKGGAWMNALVVQSDLTGDRPVVVNNLNIVKPSEGQPALVSVDNVTTLFHEFGHALHGLLSACRYPKTSMTSTPRDFVEYPSQVNEMWEDWPEVTANYMRHHETGEPAPAELIAQWKAAGKFGEGFASTEYLAAAILDQAWHRLAPEDVPEGDDPHALVEAFERKALEDAGIHLPEIAPRYRSVYFAHISIGYSAGYYSYIWSEILDADTVEWFKENGGLTRANGDHFRETLLSRGGSIDPMESFRRFRGRDAEIDPLLERRGLK</sequence>
<proteinExistence type="inferred from homology"/>
<dbReference type="Proteomes" id="UP000277256">
    <property type="component" value="Unassembled WGS sequence"/>
</dbReference>
<evidence type="ECO:0000256" key="3">
    <source>
        <dbReference type="ARBA" id="ARBA00022723"/>
    </source>
</evidence>
<keyword evidence="5 7" id="KW-0862">Zinc</keyword>
<evidence type="ECO:0000313" key="10">
    <source>
        <dbReference type="Proteomes" id="UP000277256"/>
    </source>
</evidence>
<reference evidence="9 10" key="1">
    <citation type="submission" date="2018-12" db="EMBL/GenBank/DDBJ databases">
        <title>Glycomyces sp. YIM 121974 draft genome.</title>
        <authorList>
            <person name="Li Q."/>
        </authorList>
    </citation>
    <scope>NUCLEOTIDE SEQUENCE [LARGE SCALE GENOMIC DNA]</scope>
    <source>
        <strain evidence="9 10">YIM 121974</strain>
    </source>
</reference>
<dbReference type="GO" id="GO:0004222">
    <property type="term" value="F:metalloendopeptidase activity"/>
    <property type="evidence" value="ECO:0007669"/>
    <property type="project" value="InterPro"/>
</dbReference>
<evidence type="ECO:0000256" key="2">
    <source>
        <dbReference type="ARBA" id="ARBA00022670"/>
    </source>
</evidence>
<keyword evidence="10" id="KW-1185">Reference proteome</keyword>
<keyword evidence="3 7" id="KW-0479">Metal-binding</keyword>
<name>A0A426V181_9ACTN</name>
<evidence type="ECO:0000256" key="4">
    <source>
        <dbReference type="ARBA" id="ARBA00022801"/>
    </source>
</evidence>
<comment type="cofactor">
    <cofactor evidence="7">
        <name>Zn(2+)</name>
        <dbReference type="ChEBI" id="CHEBI:29105"/>
    </cofactor>
    <text evidence="7">Binds 1 zinc ion.</text>
</comment>
<dbReference type="PANTHER" id="PTHR43660:SF1">
    <property type="entry name" value="DIPEPTIDYL CARBOXYPEPTIDASE"/>
    <property type="match status" value="1"/>
</dbReference>